<evidence type="ECO:0000313" key="6">
    <source>
        <dbReference type="EMBL" id="CDT39461.1"/>
    </source>
</evidence>
<proteinExistence type="inferred from homology"/>
<dbReference type="InterPro" id="IPR001775">
    <property type="entry name" value="GspD/PilQ"/>
</dbReference>
<dbReference type="InterPro" id="IPR032789">
    <property type="entry name" value="T2SS-T3SS_pil_N"/>
</dbReference>
<evidence type="ECO:0000256" key="1">
    <source>
        <dbReference type="RuleBase" id="RU004003"/>
    </source>
</evidence>
<reference evidence="8" key="2">
    <citation type="submission" date="2014-06" db="EMBL/GenBank/DDBJ databases">
        <authorList>
            <person name="Le Roux Frederique"/>
        </authorList>
    </citation>
    <scope>NUCLEOTIDE SEQUENCE [LARGE SCALE GENOMIC DNA]</scope>
    <source>
        <strain evidence="8">J5-5</strain>
    </source>
</reference>
<feature type="signal peptide" evidence="2">
    <location>
        <begin position="1"/>
        <end position="21"/>
    </location>
</feature>
<keyword evidence="2" id="KW-0732">Signal</keyword>
<reference evidence="5 7" key="1">
    <citation type="submission" date="2014-06" db="EMBL/GenBank/DDBJ databases">
        <authorList>
            <person name="Le Roux F."/>
        </authorList>
    </citation>
    <scope>NUCLEOTIDE SEQUENCE</scope>
    <source>
        <strain evidence="6 7">J5-4</strain>
        <strain evidence="5">J5-5</strain>
    </source>
</reference>
<evidence type="ECO:0000259" key="3">
    <source>
        <dbReference type="Pfam" id="PF00263"/>
    </source>
</evidence>
<dbReference type="Pfam" id="PF00263">
    <property type="entry name" value="Secretin"/>
    <property type="match status" value="1"/>
</dbReference>
<dbReference type="RefSeq" id="WP_372450078.1">
    <property type="nucleotide sequence ID" value="NZ_CAWMAN010000005.1"/>
</dbReference>
<gene>
    <name evidence="6" type="ORF">VCR4J5_230027</name>
    <name evidence="5" type="ORF">VCR5J5_1510026</name>
</gene>
<feature type="domain" description="Type II/III secretion system secretin-like" evidence="3">
    <location>
        <begin position="239"/>
        <end position="393"/>
    </location>
</feature>
<dbReference type="Proteomes" id="UP000049077">
    <property type="component" value="Unassembled WGS sequence"/>
</dbReference>
<dbReference type="EMBL" id="CCJX01000106">
    <property type="protein sequence ID" value="CDT39461.1"/>
    <property type="molecule type" value="Genomic_DNA"/>
</dbReference>
<evidence type="ECO:0000259" key="4">
    <source>
        <dbReference type="Pfam" id="PF13629"/>
    </source>
</evidence>
<organism evidence="5 8">
    <name type="scientific">Vibrio crassostreae</name>
    <dbReference type="NCBI Taxonomy" id="246167"/>
    <lineage>
        <taxon>Bacteria</taxon>
        <taxon>Pseudomonadati</taxon>
        <taxon>Pseudomonadota</taxon>
        <taxon>Gammaproteobacteria</taxon>
        <taxon>Vibrionales</taxon>
        <taxon>Vibrionaceae</taxon>
        <taxon>Vibrio</taxon>
    </lineage>
</organism>
<evidence type="ECO:0000313" key="8">
    <source>
        <dbReference type="Proteomes" id="UP000049495"/>
    </source>
</evidence>
<comment type="similarity">
    <text evidence="1">Belongs to the bacterial secretin family.</text>
</comment>
<name>A0A4R2EAG1_9VIBR</name>
<accession>A0A4R2EAG1</accession>
<dbReference type="InterPro" id="IPR004846">
    <property type="entry name" value="T2SS/T3SS_dom"/>
</dbReference>
<dbReference type="EMBL" id="CCJV01000059">
    <property type="protein sequence ID" value="CDT14212.1"/>
    <property type="molecule type" value="Genomic_DNA"/>
</dbReference>
<evidence type="ECO:0000313" key="5">
    <source>
        <dbReference type="EMBL" id="CDT14212.1"/>
    </source>
</evidence>
<sequence>MMTKRILACAGLWLLSPLAVAASLINLAEGQATTVNVSGDVASVFISDQKVADYQVIDEHKIVVFGRHLGTTTFIAFDQQGNELVNQQLVVNRSYTDVEQQIKIQYPQAKVTVYGIGENIILSGPVSSELEKDNIYQMVGELLGKEEVEQNFSSENEAPVDDLSIEFMTKRRYRGVVNNIEVNATKQVNVKLTIAEVSHSFIQDFGIKVGTAGNAGMFVDQLTHFSASDIVSVISAVGSDQVGQILAEPNLSVISGEKASFLVGGELPVVTSNDGGTNVDYKEFGVRLELMAKVLRDDKIKLALTPEVSSLDAQYSNELYDLPALKTRRAQTTVELGDGQSFVLGGLLNSEERESLTRIPFIGDIPILGALFRHTGTERNKTELVIVATVNLVQPVKANQIQLPIMEKTGTLKRFLALDSEYDKAEQRWASEILSAGGFKQ</sequence>
<dbReference type="Proteomes" id="UP000049495">
    <property type="component" value="Unassembled WGS sequence"/>
</dbReference>
<keyword evidence="7" id="KW-1185">Reference proteome</keyword>
<dbReference type="AlphaFoldDB" id="A0A4R2EAG1"/>
<evidence type="ECO:0000313" key="7">
    <source>
        <dbReference type="Proteomes" id="UP000049077"/>
    </source>
</evidence>
<evidence type="ECO:0000256" key="2">
    <source>
        <dbReference type="SAM" id="SignalP"/>
    </source>
</evidence>
<dbReference type="PANTHER" id="PTHR30332:SF17">
    <property type="entry name" value="TYPE IV PILIATION SYSTEM PROTEIN DR_0774-RELATED"/>
    <property type="match status" value="1"/>
</dbReference>
<dbReference type="PRINTS" id="PR00811">
    <property type="entry name" value="BCTERIALGSPD"/>
</dbReference>
<dbReference type="Pfam" id="PF13629">
    <property type="entry name" value="T2SS-T3SS_pil_N"/>
    <property type="match status" value="1"/>
</dbReference>
<comment type="caution">
    <text evidence="5">The sequence shown here is derived from an EMBL/GenBank/DDBJ whole genome shotgun (WGS) entry which is preliminary data.</text>
</comment>
<dbReference type="GO" id="GO:0015627">
    <property type="term" value="C:type II protein secretion system complex"/>
    <property type="evidence" value="ECO:0007669"/>
    <property type="project" value="TreeGrafter"/>
</dbReference>
<dbReference type="InterPro" id="IPR050810">
    <property type="entry name" value="Bact_Secretion_Sys_Channel"/>
</dbReference>
<dbReference type="PANTHER" id="PTHR30332">
    <property type="entry name" value="PROBABLE GENERAL SECRETION PATHWAY PROTEIN D"/>
    <property type="match status" value="1"/>
</dbReference>
<dbReference type="GO" id="GO:0009306">
    <property type="term" value="P:protein secretion"/>
    <property type="evidence" value="ECO:0007669"/>
    <property type="project" value="InterPro"/>
</dbReference>
<protein>
    <submittedName>
        <fullName evidence="5 6">Flp pilus assembly protein, secretin CpaC</fullName>
    </submittedName>
</protein>
<feature type="chain" id="PRO_5044608380" evidence="2">
    <location>
        <begin position="22"/>
        <end position="441"/>
    </location>
</feature>
<feature type="domain" description="Pilus formation protein N-terminal" evidence="4">
    <location>
        <begin position="24"/>
        <end position="91"/>
    </location>
</feature>